<keyword evidence="3" id="KW-1185">Reference proteome</keyword>
<reference evidence="2 3" key="1">
    <citation type="submission" date="2024-03" db="EMBL/GenBank/DDBJ databases">
        <authorList>
            <person name="Gkanogiannis A."/>
            <person name="Becerra Lopez-Lavalle L."/>
        </authorList>
    </citation>
    <scope>NUCLEOTIDE SEQUENCE [LARGE SCALE GENOMIC DNA]</scope>
</reference>
<dbReference type="EMBL" id="OZ021735">
    <property type="protein sequence ID" value="CAK9309789.1"/>
    <property type="molecule type" value="Genomic_DNA"/>
</dbReference>
<organism evidence="2 3">
    <name type="scientific">Citrullus colocynthis</name>
    <name type="common">colocynth</name>
    <dbReference type="NCBI Taxonomy" id="252529"/>
    <lineage>
        <taxon>Eukaryota</taxon>
        <taxon>Viridiplantae</taxon>
        <taxon>Streptophyta</taxon>
        <taxon>Embryophyta</taxon>
        <taxon>Tracheophyta</taxon>
        <taxon>Spermatophyta</taxon>
        <taxon>Magnoliopsida</taxon>
        <taxon>eudicotyledons</taxon>
        <taxon>Gunneridae</taxon>
        <taxon>Pentapetalae</taxon>
        <taxon>rosids</taxon>
        <taxon>fabids</taxon>
        <taxon>Cucurbitales</taxon>
        <taxon>Cucurbitaceae</taxon>
        <taxon>Benincaseae</taxon>
        <taxon>Citrullus</taxon>
    </lineage>
</organism>
<name>A0ABP0XPE2_9ROSI</name>
<evidence type="ECO:0000313" key="3">
    <source>
        <dbReference type="Proteomes" id="UP001642487"/>
    </source>
</evidence>
<dbReference type="Pfam" id="PF14009">
    <property type="entry name" value="PADRE"/>
    <property type="match status" value="1"/>
</dbReference>
<feature type="compositionally biased region" description="Basic residues" evidence="1">
    <location>
        <begin position="184"/>
        <end position="194"/>
    </location>
</feature>
<gene>
    <name evidence="2" type="ORF">CITCOLO1_LOCUS1386</name>
</gene>
<accession>A0ABP0XPE2</accession>
<dbReference type="InterPro" id="IPR025322">
    <property type="entry name" value="PADRE_dom"/>
</dbReference>
<sequence>MGRTTTEKAVLKLIHPGKRFEIYTKPILASEVLKKYPKFCITRPDVFKYPWIVVRSDSLLVPGNVFFLVPKRTLYCLLKATHPPDGSLSSLSCSFSRPSLPLTKNAGTTPKHLIHLRRWSKPPEEDSRMRSRKDSHVEPWLSTLPPHVVGNKKTVRSSSSHVHDCYKCGNVVSTDVSRESVRNGGRRGGKRKTSSLRSCMRKPGSAPRLPNLKVRFSIPNEDIVEPIINKQKTVIESLSKLATSLIVDVCR</sequence>
<evidence type="ECO:0000256" key="1">
    <source>
        <dbReference type="SAM" id="MobiDB-lite"/>
    </source>
</evidence>
<dbReference type="Proteomes" id="UP001642487">
    <property type="component" value="Chromosome 1"/>
</dbReference>
<dbReference type="PANTHER" id="PTHR33052">
    <property type="entry name" value="DUF4228 DOMAIN PROTEIN-RELATED"/>
    <property type="match status" value="1"/>
</dbReference>
<feature type="region of interest" description="Disordered" evidence="1">
    <location>
        <begin position="177"/>
        <end position="205"/>
    </location>
</feature>
<protein>
    <submittedName>
        <fullName evidence="2">Uncharacterized protein</fullName>
    </submittedName>
</protein>
<evidence type="ECO:0000313" key="2">
    <source>
        <dbReference type="EMBL" id="CAK9309789.1"/>
    </source>
</evidence>
<proteinExistence type="predicted"/>